<dbReference type="GeneID" id="38782186"/>
<dbReference type="Proteomes" id="UP000287166">
    <property type="component" value="Unassembled WGS sequence"/>
</dbReference>
<accession>A0A401GSX7</accession>
<evidence type="ECO:0000256" key="1">
    <source>
        <dbReference type="SAM" id="MobiDB-lite"/>
    </source>
</evidence>
<name>A0A401GSX7_9APHY</name>
<proteinExistence type="predicted"/>
<feature type="region of interest" description="Disordered" evidence="1">
    <location>
        <begin position="134"/>
        <end position="172"/>
    </location>
</feature>
<dbReference type="EMBL" id="BFAD01000007">
    <property type="protein sequence ID" value="GBE85269.1"/>
    <property type="molecule type" value="Genomic_DNA"/>
</dbReference>
<reference evidence="2 3" key="1">
    <citation type="journal article" date="2018" name="Sci. Rep.">
        <title>Genome sequence of the cauliflower mushroom Sparassis crispa (Hanabiratake) and its association with beneficial usage.</title>
        <authorList>
            <person name="Kiyama R."/>
            <person name="Furutani Y."/>
            <person name="Kawaguchi K."/>
            <person name="Nakanishi T."/>
        </authorList>
    </citation>
    <scope>NUCLEOTIDE SEQUENCE [LARGE SCALE GENOMIC DNA]</scope>
</reference>
<dbReference type="RefSeq" id="XP_027616182.1">
    <property type="nucleotide sequence ID" value="XM_027760381.1"/>
</dbReference>
<dbReference type="InParanoid" id="A0A401GSX7"/>
<keyword evidence="3" id="KW-1185">Reference proteome</keyword>
<protein>
    <submittedName>
        <fullName evidence="2">Uncharacterized protein</fullName>
    </submittedName>
</protein>
<evidence type="ECO:0000313" key="3">
    <source>
        <dbReference type="Proteomes" id="UP000287166"/>
    </source>
</evidence>
<dbReference type="AlphaFoldDB" id="A0A401GSX7"/>
<comment type="caution">
    <text evidence="2">The sequence shown here is derived from an EMBL/GenBank/DDBJ whole genome shotgun (WGS) entry which is preliminary data.</text>
</comment>
<organism evidence="2 3">
    <name type="scientific">Sparassis crispa</name>
    <dbReference type="NCBI Taxonomy" id="139825"/>
    <lineage>
        <taxon>Eukaryota</taxon>
        <taxon>Fungi</taxon>
        <taxon>Dikarya</taxon>
        <taxon>Basidiomycota</taxon>
        <taxon>Agaricomycotina</taxon>
        <taxon>Agaricomycetes</taxon>
        <taxon>Polyporales</taxon>
        <taxon>Sparassidaceae</taxon>
        <taxon>Sparassis</taxon>
    </lineage>
</organism>
<sequence>MTSYTDPMACSPLASPSLNDAGADMWPSFSIEGETSYLSSSMTSLYSPSGTDVRANSRHPILRLNTTSLRPPASAPRISPSTGFFNILRAREQPLRMGIARRLSYNLHTPSPPTPPMGGGDSDMPLASPFIITSLRPHPPSSPIPTRLEQRPLGTPTPLRSPADGSNYFSVV</sequence>
<gene>
    <name evidence="2" type="ORF">SCP_0704560</name>
</gene>
<evidence type="ECO:0000313" key="2">
    <source>
        <dbReference type="EMBL" id="GBE85269.1"/>
    </source>
</evidence>